<dbReference type="Gene3D" id="2.160.20.70">
    <property type="match status" value="1"/>
</dbReference>
<evidence type="ECO:0000313" key="10">
    <source>
        <dbReference type="EMBL" id="TDO99954.1"/>
    </source>
</evidence>
<evidence type="ECO:0000313" key="11">
    <source>
        <dbReference type="Proteomes" id="UP000294656"/>
    </source>
</evidence>
<keyword evidence="11" id="KW-1185">Reference proteome</keyword>
<dbReference type="InterPro" id="IPR036145">
    <property type="entry name" value="MinC_C_sf"/>
</dbReference>
<evidence type="ECO:0000256" key="7">
    <source>
        <dbReference type="SAM" id="MobiDB-lite"/>
    </source>
</evidence>
<dbReference type="GO" id="GO:0051302">
    <property type="term" value="P:regulation of cell division"/>
    <property type="evidence" value="ECO:0007669"/>
    <property type="project" value="InterPro"/>
</dbReference>
<dbReference type="Pfam" id="PF03775">
    <property type="entry name" value="MinC_C"/>
    <property type="match status" value="1"/>
</dbReference>
<evidence type="ECO:0000256" key="6">
    <source>
        <dbReference type="HAMAP-Rule" id="MF_00267"/>
    </source>
</evidence>
<evidence type="ECO:0000259" key="9">
    <source>
        <dbReference type="Pfam" id="PF05209"/>
    </source>
</evidence>
<accession>A0A4R6MED1</accession>
<sequence length="250" mass="27665">MSDISFRLKGSVVTTVLLEIHEPILDRIRIDLTQKIEQVPHFFNQAPVIVDLAKCRTISLDEFEMIVKLIRDLGMSVIGWRAKNNLPEWAEASSIPQLPDSKSRDMKVSSVSDEVSKEVGTKRSDTEESSVIVKKIIEEKRVNQPAKVITRPVRSGQQVYAEGDLIVLSQVSAGAEVLADGNIHVYGALRGRALAGVRGDEQARIFCKSLEAELVSIAGNFMLSDSLQNNVWKESAQIMLVDDNLEVAPL</sequence>
<evidence type="ECO:0000256" key="3">
    <source>
        <dbReference type="ARBA" id="ARBA00023210"/>
    </source>
</evidence>
<dbReference type="GO" id="GO:0000902">
    <property type="term" value="P:cell morphogenesis"/>
    <property type="evidence" value="ECO:0007669"/>
    <property type="project" value="InterPro"/>
</dbReference>
<dbReference type="OrthoDB" id="9794530at2"/>
<protein>
    <recommendedName>
        <fullName evidence="6">Probable septum site-determining protein MinC</fullName>
    </recommendedName>
</protein>
<keyword evidence="4 6" id="KW-0131">Cell cycle</keyword>
<dbReference type="HAMAP" id="MF_00267">
    <property type="entry name" value="MinC"/>
    <property type="match status" value="1"/>
</dbReference>
<comment type="similarity">
    <text evidence="1 6">Belongs to the MinC family.</text>
</comment>
<comment type="subunit">
    <text evidence="6">Interacts with MinD and FtsZ.</text>
</comment>
<proteinExistence type="inferred from homology"/>
<organism evidence="10 11">
    <name type="scientific">Marinomonas balearica</name>
    <dbReference type="NCBI Taxonomy" id="491947"/>
    <lineage>
        <taxon>Bacteria</taxon>
        <taxon>Pseudomonadati</taxon>
        <taxon>Pseudomonadota</taxon>
        <taxon>Gammaproteobacteria</taxon>
        <taxon>Oceanospirillales</taxon>
        <taxon>Oceanospirillaceae</taxon>
        <taxon>Marinomonas</taxon>
    </lineage>
</organism>
<dbReference type="GO" id="GO:0000917">
    <property type="term" value="P:division septum assembly"/>
    <property type="evidence" value="ECO:0007669"/>
    <property type="project" value="UniProtKB-KW"/>
</dbReference>
<comment type="caution">
    <text evidence="10">The sequence shown here is derived from an EMBL/GenBank/DDBJ whole genome shotgun (WGS) entry which is preliminary data.</text>
</comment>
<name>A0A4R6MED1_9GAMM</name>
<evidence type="ECO:0000259" key="8">
    <source>
        <dbReference type="Pfam" id="PF03775"/>
    </source>
</evidence>
<dbReference type="InterPro" id="IPR016098">
    <property type="entry name" value="CAP/MinC_C"/>
</dbReference>
<dbReference type="Proteomes" id="UP000294656">
    <property type="component" value="Unassembled WGS sequence"/>
</dbReference>
<dbReference type="InterPro" id="IPR007874">
    <property type="entry name" value="MinC_N"/>
</dbReference>
<comment type="function">
    <text evidence="5 6">Cell division inhibitor that blocks the formation of polar Z ring septums. Rapidly oscillates between the poles of the cell to destabilize FtsZ filaments that have formed before they mature into polar Z rings. Prevents FtsZ polymerization.</text>
</comment>
<evidence type="ECO:0000256" key="5">
    <source>
        <dbReference type="ARBA" id="ARBA00025606"/>
    </source>
</evidence>
<dbReference type="SUPFAM" id="SSF63848">
    <property type="entry name" value="Cell-division inhibitor MinC, C-terminal domain"/>
    <property type="match status" value="1"/>
</dbReference>
<dbReference type="AlphaFoldDB" id="A0A4R6MED1"/>
<dbReference type="InterPro" id="IPR013033">
    <property type="entry name" value="MinC"/>
</dbReference>
<dbReference type="NCBIfam" id="TIGR01222">
    <property type="entry name" value="minC"/>
    <property type="match status" value="1"/>
</dbReference>
<dbReference type="RefSeq" id="WP_133502777.1">
    <property type="nucleotide sequence ID" value="NZ_SNXC01000009.1"/>
</dbReference>
<feature type="region of interest" description="Disordered" evidence="7">
    <location>
        <begin position="97"/>
        <end position="123"/>
    </location>
</feature>
<dbReference type="InterPro" id="IPR005526">
    <property type="entry name" value="Septum_form_inhib_MinC_C"/>
</dbReference>
<evidence type="ECO:0000256" key="4">
    <source>
        <dbReference type="ARBA" id="ARBA00023306"/>
    </source>
</evidence>
<dbReference type="PANTHER" id="PTHR34108">
    <property type="entry name" value="SEPTUM SITE-DETERMINING PROTEIN MINC"/>
    <property type="match status" value="1"/>
</dbReference>
<dbReference type="PANTHER" id="PTHR34108:SF1">
    <property type="entry name" value="SEPTUM SITE-DETERMINING PROTEIN MINC"/>
    <property type="match status" value="1"/>
</dbReference>
<dbReference type="Gene3D" id="3.30.70.260">
    <property type="match status" value="1"/>
</dbReference>
<feature type="domain" description="Septum formation inhibitor MinC C-terminal" evidence="8">
    <location>
        <begin position="148"/>
        <end position="247"/>
    </location>
</feature>
<dbReference type="GO" id="GO:1901891">
    <property type="term" value="P:regulation of cell septum assembly"/>
    <property type="evidence" value="ECO:0007669"/>
    <property type="project" value="InterPro"/>
</dbReference>
<gene>
    <name evidence="6" type="primary">minC</name>
    <name evidence="10" type="ORF">DFP79_0967</name>
</gene>
<feature type="domain" description="Septum formation inhibitor MinC N-terminal" evidence="9">
    <location>
        <begin position="6"/>
        <end position="76"/>
    </location>
</feature>
<feature type="compositionally biased region" description="Basic and acidic residues" evidence="7">
    <location>
        <begin position="114"/>
        <end position="123"/>
    </location>
</feature>
<dbReference type="Pfam" id="PF05209">
    <property type="entry name" value="MinC_N"/>
    <property type="match status" value="1"/>
</dbReference>
<evidence type="ECO:0000256" key="1">
    <source>
        <dbReference type="ARBA" id="ARBA00006291"/>
    </source>
</evidence>
<evidence type="ECO:0000256" key="2">
    <source>
        <dbReference type="ARBA" id="ARBA00022618"/>
    </source>
</evidence>
<keyword evidence="3 6" id="KW-0717">Septation</keyword>
<reference evidence="10 11" key="1">
    <citation type="submission" date="2019-03" db="EMBL/GenBank/DDBJ databases">
        <title>Genomic Encyclopedia of Type Strains, Phase III (KMG-III): the genomes of soil and plant-associated and newly described type strains.</title>
        <authorList>
            <person name="Whitman W."/>
        </authorList>
    </citation>
    <scope>NUCLEOTIDE SEQUENCE [LARGE SCALE GENOMIC DNA]</scope>
    <source>
        <strain evidence="10 11">CECT 7378</strain>
    </source>
</reference>
<keyword evidence="2 6" id="KW-0132">Cell division</keyword>
<dbReference type="EMBL" id="SNXC01000009">
    <property type="protein sequence ID" value="TDO99954.1"/>
    <property type="molecule type" value="Genomic_DNA"/>
</dbReference>